<evidence type="ECO:0000313" key="11">
    <source>
        <dbReference type="Proteomes" id="UP000321927"/>
    </source>
</evidence>
<proteinExistence type="predicted"/>
<feature type="domain" description="DyP dimeric alpha+beta barrel" evidence="7">
    <location>
        <begin position="10"/>
        <end position="141"/>
    </location>
</feature>
<protein>
    <submittedName>
        <fullName evidence="8 9">Dyp-type peroxidase</fullName>
    </submittedName>
</protein>
<dbReference type="GO" id="GO:0004601">
    <property type="term" value="F:peroxidase activity"/>
    <property type="evidence" value="ECO:0007669"/>
    <property type="project" value="UniProtKB-KW"/>
</dbReference>
<sequence>MDMTLLQLENIQGYLIRGYAHMLYSRFVYMKISDAEAAKKWLATSWKEMTSAERIHDKSKIPPTHLNISFTHDGLRALGLEEENLRSFSREFRQGMVSLHRSRLLGDAELSSPHHWKWGAKHHDEIHLCLMVFGNDKSAKNDLEKDKIVCLDYYYELASKFAENGLQELFHIDGQTQPDNKEHFGFRDGISQPIIEGSGRVGNKDDVIKAGEFLFGYKNEFGVYPDTPLLVKEQGNTNLLSTDAGGSGQKDIGKDGTFMVMRQLEQDVTKFWDFMNENSQNPDGSINVAASLKLGAKFMGRWQNGAPVTLFPDADPGLNSDINDFGYLKFDKDGLKCPFGSHLRRQNPRDAVDDHNRHTSLKLSKQHRIIRRARLYGEIYEGSPTNTRPNGEVGLLFICFNADISRQFEFLQYTWANLPKNKELYNDPDPILGVKENPMIDEEQNFTVQDTPVNRTYKNLPRVITVKGGAYFFLPSINVLRYLSTI</sequence>
<dbReference type="PROSITE" id="PS51404">
    <property type="entry name" value="DYP_PEROXIDASE"/>
    <property type="match status" value="1"/>
</dbReference>
<keyword evidence="2 8" id="KW-0575">Peroxidase</keyword>
<reference evidence="9 11" key="2">
    <citation type="submission" date="2019-08" db="EMBL/GenBank/DDBJ databases">
        <title>Genome of Algoriphagus ratkowskyi IC026.</title>
        <authorList>
            <person name="Bowman J.P."/>
        </authorList>
    </citation>
    <scope>NUCLEOTIDE SEQUENCE [LARGE SCALE GENOMIC DNA]</scope>
    <source>
        <strain evidence="9 11">IC026</strain>
    </source>
</reference>
<reference evidence="8 10" key="1">
    <citation type="submission" date="2018-06" db="EMBL/GenBank/DDBJ databases">
        <title>Genomic Encyclopedia of Archaeal and Bacterial Type Strains, Phase II (KMG-II): from individual species to whole genera.</title>
        <authorList>
            <person name="Goeker M."/>
        </authorList>
    </citation>
    <scope>NUCLEOTIDE SEQUENCE [LARGE SCALE GENOMIC DNA]</scope>
    <source>
        <strain evidence="8 10">DSM 22686</strain>
    </source>
</reference>
<dbReference type="EMBL" id="VORV01000002">
    <property type="protein sequence ID" value="TXD79285.1"/>
    <property type="molecule type" value="Genomic_DNA"/>
</dbReference>
<accession>A0A2W7RLM7</accession>
<evidence type="ECO:0000256" key="5">
    <source>
        <dbReference type="ARBA" id="ARBA00023004"/>
    </source>
</evidence>
<keyword evidence="11" id="KW-1185">Reference proteome</keyword>
<dbReference type="Pfam" id="PF21105">
    <property type="entry name" value="DyP_N"/>
    <property type="match status" value="1"/>
</dbReference>
<evidence type="ECO:0000259" key="7">
    <source>
        <dbReference type="Pfam" id="PF21105"/>
    </source>
</evidence>
<evidence type="ECO:0000313" key="8">
    <source>
        <dbReference type="EMBL" id="PZX61161.1"/>
    </source>
</evidence>
<evidence type="ECO:0000256" key="3">
    <source>
        <dbReference type="ARBA" id="ARBA00022723"/>
    </source>
</evidence>
<dbReference type="EMBL" id="QKZU01000001">
    <property type="protein sequence ID" value="PZX61161.1"/>
    <property type="molecule type" value="Genomic_DNA"/>
</dbReference>
<dbReference type="InterPro" id="IPR006314">
    <property type="entry name" value="Dyp_peroxidase"/>
</dbReference>
<evidence type="ECO:0000256" key="1">
    <source>
        <dbReference type="ARBA" id="ARBA00001970"/>
    </source>
</evidence>
<evidence type="ECO:0000313" key="10">
    <source>
        <dbReference type="Proteomes" id="UP000249115"/>
    </source>
</evidence>
<name>A0A2W7RLM7_9BACT</name>
<dbReference type="GO" id="GO:0020037">
    <property type="term" value="F:heme binding"/>
    <property type="evidence" value="ECO:0007669"/>
    <property type="project" value="InterPro"/>
</dbReference>
<dbReference type="OrthoDB" id="9781066at2"/>
<dbReference type="RefSeq" id="WP_086497890.1">
    <property type="nucleotide sequence ID" value="NZ_MSSV01000001.1"/>
</dbReference>
<evidence type="ECO:0000256" key="2">
    <source>
        <dbReference type="ARBA" id="ARBA00022559"/>
    </source>
</evidence>
<dbReference type="GO" id="GO:0046872">
    <property type="term" value="F:metal ion binding"/>
    <property type="evidence" value="ECO:0007669"/>
    <property type="project" value="UniProtKB-KW"/>
</dbReference>
<keyword evidence="4" id="KW-0560">Oxidoreductase</keyword>
<evidence type="ECO:0000259" key="6">
    <source>
        <dbReference type="Pfam" id="PF20628"/>
    </source>
</evidence>
<evidence type="ECO:0000313" key="9">
    <source>
        <dbReference type="EMBL" id="TXD79285.1"/>
    </source>
</evidence>
<dbReference type="InterPro" id="IPR049509">
    <property type="entry name" value="DyP_N"/>
</dbReference>
<keyword evidence="5" id="KW-0408">Iron</keyword>
<dbReference type="Proteomes" id="UP000249115">
    <property type="component" value="Unassembled WGS sequence"/>
</dbReference>
<feature type="domain" description="Dyp-type peroxidase C-terminal" evidence="6">
    <location>
        <begin position="350"/>
        <end position="417"/>
    </location>
</feature>
<comment type="cofactor">
    <cofactor evidence="1">
        <name>heme b</name>
        <dbReference type="ChEBI" id="CHEBI:60344"/>
    </cofactor>
</comment>
<dbReference type="NCBIfam" id="TIGR01413">
    <property type="entry name" value="Dyp_perox_fam"/>
    <property type="match status" value="1"/>
</dbReference>
<dbReference type="AlphaFoldDB" id="A0A2W7RLM7"/>
<dbReference type="Proteomes" id="UP000321927">
    <property type="component" value="Unassembled WGS sequence"/>
</dbReference>
<dbReference type="InterPro" id="IPR048328">
    <property type="entry name" value="Dyp_perox_C"/>
</dbReference>
<dbReference type="Pfam" id="PF20628">
    <property type="entry name" value="Dyp_perox_C"/>
    <property type="match status" value="1"/>
</dbReference>
<dbReference type="PANTHER" id="PTHR30521:SF0">
    <property type="entry name" value="DYP-TYPE PEROXIDASE FAMILY PROTEIN"/>
    <property type="match status" value="1"/>
</dbReference>
<dbReference type="InterPro" id="IPR011008">
    <property type="entry name" value="Dimeric_a/b-barrel"/>
</dbReference>
<dbReference type="SUPFAM" id="SSF54909">
    <property type="entry name" value="Dimeric alpha+beta barrel"/>
    <property type="match status" value="1"/>
</dbReference>
<gene>
    <name evidence="9" type="ORF">ESW18_03370</name>
    <name evidence="8" type="ORF">LV84_00149</name>
</gene>
<organism evidence="8 10">
    <name type="scientific">Algoriphagus ratkowskyi</name>
    <dbReference type="NCBI Taxonomy" id="57028"/>
    <lineage>
        <taxon>Bacteria</taxon>
        <taxon>Pseudomonadati</taxon>
        <taxon>Bacteroidota</taxon>
        <taxon>Cytophagia</taxon>
        <taxon>Cytophagales</taxon>
        <taxon>Cyclobacteriaceae</taxon>
        <taxon>Algoriphagus</taxon>
    </lineage>
</organism>
<keyword evidence="3" id="KW-0479">Metal-binding</keyword>
<evidence type="ECO:0000256" key="4">
    <source>
        <dbReference type="ARBA" id="ARBA00023002"/>
    </source>
</evidence>
<dbReference type="PANTHER" id="PTHR30521">
    <property type="entry name" value="DEFERROCHELATASE/PEROXIDASE"/>
    <property type="match status" value="1"/>
</dbReference>
<comment type="caution">
    <text evidence="8">The sequence shown here is derived from an EMBL/GenBank/DDBJ whole genome shotgun (WGS) entry which is preliminary data.</text>
</comment>
<dbReference type="GO" id="GO:0005829">
    <property type="term" value="C:cytosol"/>
    <property type="evidence" value="ECO:0007669"/>
    <property type="project" value="TreeGrafter"/>
</dbReference>